<dbReference type="AlphaFoldDB" id="A0A1G6ZUG1"/>
<dbReference type="STRING" id="675864.SAMN04489747_2404"/>
<keyword evidence="1" id="KW-1133">Transmembrane helix</keyword>
<dbReference type="EMBL" id="LT629688">
    <property type="protein sequence ID" value="SDE06182.1"/>
    <property type="molecule type" value="Genomic_DNA"/>
</dbReference>
<accession>A0A1G6ZUG1</accession>
<evidence type="ECO:0000313" key="3">
    <source>
        <dbReference type="Proteomes" id="UP000198546"/>
    </source>
</evidence>
<dbReference type="Proteomes" id="UP000198546">
    <property type="component" value="Chromosome i"/>
</dbReference>
<keyword evidence="1" id="KW-0472">Membrane</keyword>
<feature type="transmembrane region" description="Helical" evidence="1">
    <location>
        <begin position="12"/>
        <end position="32"/>
    </location>
</feature>
<proteinExistence type="predicted"/>
<name>A0A1G6ZUG1_9ACTN</name>
<sequence length="204" mass="21774">MRVRSGWTTRFAVALVAATGTAGGVALLTWLVTSDRPPDPLPTGSAVALEHWTVVGQGVTVHPVLEGPEFDEPVVPTPGASIVVAAVDVTFTDEAALFESGCSVVFRTRDGESEWRADNSAVYDAYGSEDHGCVMDPESTDDDGEVVPAEISLGETAELTFSVEVPAHLADQVVAEFRIDSFLDRGAALRWYQGEEAAFVFEQD</sequence>
<protein>
    <submittedName>
        <fullName evidence="2">Uncharacterized protein</fullName>
    </submittedName>
</protein>
<dbReference type="RefSeq" id="WP_090593867.1">
    <property type="nucleotide sequence ID" value="NZ_LT629688.1"/>
</dbReference>
<evidence type="ECO:0000313" key="2">
    <source>
        <dbReference type="EMBL" id="SDE06182.1"/>
    </source>
</evidence>
<keyword evidence="1" id="KW-0812">Transmembrane</keyword>
<gene>
    <name evidence="2" type="ORF">SAMN04489747_2404</name>
</gene>
<reference evidence="2 3" key="1">
    <citation type="submission" date="2016-10" db="EMBL/GenBank/DDBJ databases">
        <authorList>
            <person name="de Groot N.N."/>
        </authorList>
    </citation>
    <scope>NUCLEOTIDE SEQUENCE [LARGE SCALE GENOMIC DNA]</scope>
    <source>
        <strain evidence="2 3">MON 2.2</strain>
    </source>
</reference>
<organism evidence="2 3">
    <name type="scientific">Auraticoccus monumenti</name>
    <dbReference type="NCBI Taxonomy" id="675864"/>
    <lineage>
        <taxon>Bacteria</taxon>
        <taxon>Bacillati</taxon>
        <taxon>Actinomycetota</taxon>
        <taxon>Actinomycetes</taxon>
        <taxon>Propionibacteriales</taxon>
        <taxon>Propionibacteriaceae</taxon>
        <taxon>Auraticoccus</taxon>
    </lineage>
</organism>
<keyword evidence="3" id="KW-1185">Reference proteome</keyword>
<evidence type="ECO:0000256" key="1">
    <source>
        <dbReference type="SAM" id="Phobius"/>
    </source>
</evidence>